<keyword evidence="2" id="KW-1185">Reference proteome</keyword>
<comment type="caution">
    <text evidence="1">The sequence shown here is derived from an EMBL/GenBank/DDBJ whole genome shotgun (WGS) entry which is preliminary data.</text>
</comment>
<protein>
    <submittedName>
        <fullName evidence="1">Uncharacterized protein</fullName>
    </submittedName>
</protein>
<organism evidence="1 2">
    <name type="scientific">Riccia sorocarpa</name>
    <dbReference type="NCBI Taxonomy" id="122646"/>
    <lineage>
        <taxon>Eukaryota</taxon>
        <taxon>Viridiplantae</taxon>
        <taxon>Streptophyta</taxon>
        <taxon>Embryophyta</taxon>
        <taxon>Marchantiophyta</taxon>
        <taxon>Marchantiopsida</taxon>
        <taxon>Marchantiidae</taxon>
        <taxon>Marchantiales</taxon>
        <taxon>Ricciaceae</taxon>
        <taxon>Riccia</taxon>
    </lineage>
</organism>
<dbReference type="AlphaFoldDB" id="A0ABD3H2Y7"/>
<proteinExistence type="predicted"/>
<sequence>MYVSLWNAGPVLAVVASKSEVIGRNLRLLFFGMFSTSSGDLSFPLRWLRQEDGDRIKPTKRRKCILFHNLADAEAIVNVNIASFQTMFTCPKHRLFMGSEVKKEVGLPPRLPRSAQAKLRWRLLSRAIVPSRQGR</sequence>
<accession>A0ABD3H2Y7</accession>
<evidence type="ECO:0000313" key="1">
    <source>
        <dbReference type="EMBL" id="KAL3685768.1"/>
    </source>
</evidence>
<name>A0ABD3H2Y7_9MARC</name>
<evidence type="ECO:0000313" key="2">
    <source>
        <dbReference type="Proteomes" id="UP001633002"/>
    </source>
</evidence>
<reference evidence="1 2" key="1">
    <citation type="submission" date="2024-09" db="EMBL/GenBank/DDBJ databases">
        <title>Chromosome-scale assembly of Riccia sorocarpa.</title>
        <authorList>
            <person name="Paukszto L."/>
        </authorList>
    </citation>
    <scope>NUCLEOTIDE SEQUENCE [LARGE SCALE GENOMIC DNA]</scope>
    <source>
        <strain evidence="1">LP-2024</strain>
        <tissue evidence="1">Aerial parts of the thallus</tissue>
    </source>
</reference>
<gene>
    <name evidence="1" type="ORF">R1sor_003790</name>
</gene>
<dbReference type="EMBL" id="JBJQOH010000006">
    <property type="protein sequence ID" value="KAL3685768.1"/>
    <property type="molecule type" value="Genomic_DNA"/>
</dbReference>
<dbReference type="Proteomes" id="UP001633002">
    <property type="component" value="Unassembled WGS sequence"/>
</dbReference>